<sequence>MSIKEIKNKAVILRYNEETLQIEVENHGNLWQWDEVYKPYFKIGEETIYFQDAGAIEHFSWHTGVGEGFRTKFSRFVINGSESPLSFETLVWVEDATQNVYFELIPVEEAHELMGNFYWPGQMAFKENSSKWYTVINMLQGLMIPNNWPHQVDRLVFDGQMCSSAAYMPWFGQVRNTDGYIAIVCTPWDAGYQVNHPAESDFCHIAVRWLPSMGKLTYKRSMKMTFLENCDYNDLCKVYRQYAKEQGLLITLKEKAAKNPLVDKFIGSAIVHTGIKTHVSPDSAYYDKEHPEKNDEVISFATRQAQMEKLKEAGLEKVYLHLDGWGNPGYDNKHPDYLPACVEAGGWPGMKALSDKMKELNYMFAIHDQYRDYYFDAATYDRDFALQNPDGSHIEFCRWAGGWQTYICASQAPLYLRRNFTELFRQGIQLEGTYLDVFTCNELDECTHPWHRMTRKECMEYRKSCFDYLVAHDILPSSEEVIDWAVPSVVTAHYGPYAFMLWPNDAPKGVPVPLFNLVYHDCVVLPWLMKEDASQGDYMLYALLNGGAAYLDAEKDGEALEHDIERYRQVAALQEKVAKCEMVRHEFLNEAYTVQKAVYSDGTEVTIDLEKGTYSIH</sequence>
<dbReference type="Pfam" id="PF18952">
    <property type="entry name" value="DUF5696"/>
    <property type="match status" value="1"/>
</dbReference>
<dbReference type="Proteomes" id="UP000655830">
    <property type="component" value="Unassembled WGS sequence"/>
</dbReference>
<dbReference type="RefSeq" id="WP_249333991.1">
    <property type="nucleotide sequence ID" value="NZ_JACRSY010000040.1"/>
</dbReference>
<dbReference type="EMBL" id="JACRSY010000040">
    <property type="protein sequence ID" value="MBC8581192.1"/>
    <property type="molecule type" value="Genomic_DNA"/>
</dbReference>
<dbReference type="InterPro" id="IPR043751">
    <property type="entry name" value="DUF5696"/>
</dbReference>
<evidence type="ECO:0008006" key="3">
    <source>
        <dbReference type="Google" id="ProtNLM"/>
    </source>
</evidence>
<proteinExistence type="predicted"/>
<comment type="caution">
    <text evidence="1">The sequence shown here is derived from an EMBL/GenBank/DDBJ whole genome shotgun (WGS) entry which is preliminary data.</text>
</comment>
<keyword evidence="2" id="KW-1185">Reference proteome</keyword>
<reference evidence="1" key="1">
    <citation type="submission" date="2020-08" db="EMBL/GenBank/DDBJ databases">
        <title>Genome public.</title>
        <authorList>
            <person name="Liu C."/>
            <person name="Sun Q."/>
        </authorList>
    </citation>
    <scope>NUCLEOTIDE SEQUENCE</scope>
    <source>
        <strain evidence="1">NSJ-12</strain>
    </source>
</reference>
<evidence type="ECO:0000313" key="2">
    <source>
        <dbReference type="Proteomes" id="UP000655830"/>
    </source>
</evidence>
<dbReference type="AlphaFoldDB" id="A0A926EN86"/>
<accession>A0A926EN86</accession>
<gene>
    <name evidence="1" type="ORF">H8718_16930</name>
</gene>
<evidence type="ECO:0000313" key="1">
    <source>
        <dbReference type="EMBL" id="MBC8581192.1"/>
    </source>
</evidence>
<organism evidence="1 2">
    <name type="scientific">Zhenhengia yiwuensis</name>
    <dbReference type="NCBI Taxonomy" id="2763666"/>
    <lineage>
        <taxon>Bacteria</taxon>
        <taxon>Bacillati</taxon>
        <taxon>Bacillota</taxon>
        <taxon>Clostridia</taxon>
        <taxon>Lachnospirales</taxon>
        <taxon>Lachnospiraceae</taxon>
        <taxon>Zhenhengia</taxon>
    </lineage>
</organism>
<dbReference type="Gene3D" id="3.20.20.80">
    <property type="entry name" value="Glycosidases"/>
    <property type="match status" value="1"/>
</dbReference>
<protein>
    <recommendedName>
        <fullName evidence="3">Endo-alpha-N-acetylgalactosaminidase</fullName>
    </recommendedName>
</protein>
<name>A0A926EN86_9FIRM</name>